<sequence>MFSRAATVCAVLLVAASFISTDAQYYGYGTGYGGYGGYGGYQNAYYPSYGYSGISSYYPSYYGGGYSGYGYPGYVGKRSVRSADARAAAAKFNF</sequence>
<reference evidence="3" key="1">
    <citation type="submission" date="2022-11" db="UniProtKB">
        <authorList>
            <consortium name="WormBaseParasite"/>
        </authorList>
    </citation>
    <scope>IDENTIFICATION</scope>
</reference>
<evidence type="ECO:0000256" key="1">
    <source>
        <dbReference type="SAM" id="SignalP"/>
    </source>
</evidence>
<dbReference type="AlphaFoldDB" id="A0A914UMY7"/>
<dbReference type="WBParaSite" id="PSAMB.scaffold11260size3479.g33993.t1">
    <property type="protein sequence ID" value="PSAMB.scaffold11260size3479.g33993.t1"/>
    <property type="gene ID" value="PSAMB.scaffold11260size3479.g33993"/>
</dbReference>
<dbReference type="Proteomes" id="UP000887566">
    <property type="component" value="Unplaced"/>
</dbReference>
<organism evidence="2 3">
    <name type="scientific">Plectus sambesii</name>
    <dbReference type="NCBI Taxonomy" id="2011161"/>
    <lineage>
        <taxon>Eukaryota</taxon>
        <taxon>Metazoa</taxon>
        <taxon>Ecdysozoa</taxon>
        <taxon>Nematoda</taxon>
        <taxon>Chromadorea</taxon>
        <taxon>Plectida</taxon>
        <taxon>Plectina</taxon>
        <taxon>Plectoidea</taxon>
        <taxon>Plectidae</taxon>
        <taxon>Plectus</taxon>
    </lineage>
</organism>
<keyword evidence="1" id="KW-0732">Signal</keyword>
<protein>
    <submittedName>
        <fullName evidence="3">Uncharacterized protein</fullName>
    </submittedName>
</protein>
<feature type="chain" id="PRO_5037732178" evidence="1">
    <location>
        <begin position="24"/>
        <end position="94"/>
    </location>
</feature>
<proteinExistence type="predicted"/>
<evidence type="ECO:0000313" key="2">
    <source>
        <dbReference type="Proteomes" id="UP000887566"/>
    </source>
</evidence>
<evidence type="ECO:0000313" key="3">
    <source>
        <dbReference type="WBParaSite" id="PSAMB.scaffold11260size3479.g33993.t1"/>
    </source>
</evidence>
<accession>A0A914UMY7</accession>
<name>A0A914UMY7_9BILA</name>
<keyword evidence="2" id="KW-1185">Reference proteome</keyword>
<feature type="signal peptide" evidence="1">
    <location>
        <begin position="1"/>
        <end position="23"/>
    </location>
</feature>